<sequence>MNVNINRVERFNEIIKKTEEKYYKRSDKYFKYTSWFLFSETIMKYGDIKNEIGIFLIGLISLMACLLPIIFTCYCHFLIFFSNLINRFVININSKFTHLFFMVVFYLLFCALFLCVQTYLIQPQVDKYVITLVYRYVK</sequence>
<proteinExistence type="predicted"/>
<protein>
    <submittedName>
        <fullName evidence="2">Uncharacterized protein</fullName>
    </submittedName>
</protein>
<dbReference type="EMBL" id="JANGSQ010000044">
    <property type="protein sequence ID" value="MCW4589066.1"/>
    <property type="molecule type" value="Genomic_DNA"/>
</dbReference>
<accession>A0ABT3K0Y0</accession>
<feature type="transmembrane region" description="Helical" evidence="1">
    <location>
        <begin position="52"/>
        <end position="79"/>
    </location>
</feature>
<evidence type="ECO:0000313" key="2">
    <source>
        <dbReference type="EMBL" id="MCW4589066.1"/>
    </source>
</evidence>
<keyword evidence="1" id="KW-1133">Transmembrane helix</keyword>
<keyword evidence="3" id="KW-1185">Reference proteome</keyword>
<reference evidence="2 3" key="1">
    <citation type="submission" date="2022-07" db="EMBL/GenBank/DDBJ databases">
        <title>Genome stability of Gluconacetobacter entanii AV429.</title>
        <authorList>
            <person name="Trcek J."/>
            <person name="Cepec E."/>
        </authorList>
    </citation>
    <scope>NUCLEOTIDE SEQUENCE [LARGE SCALE GENOMIC DNA]</scope>
    <source>
        <strain evidence="2 3">AV429_2022</strain>
    </source>
</reference>
<keyword evidence="1" id="KW-0472">Membrane</keyword>
<evidence type="ECO:0000256" key="1">
    <source>
        <dbReference type="SAM" id="Phobius"/>
    </source>
</evidence>
<dbReference type="RefSeq" id="WP_171791198.1">
    <property type="nucleotide sequence ID" value="NZ_JABJWD010000073.1"/>
</dbReference>
<feature type="transmembrane region" description="Helical" evidence="1">
    <location>
        <begin position="99"/>
        <end position="121"/>
    </location>
</feature>
<comment type="caution">
    <text evidence="2">The sequence shown here is derived from an EMBL/GenBank/DDBJ whole genome shotgun (WGS) entry which is preliminary data.</text>
</comment>
<dbReference type="Proteomes" id="UP001526337">
    <property type="component" value="Unassembled WGS sequence"/>
</dbReference>
<name>A0ABT3K0Y0_9PROT</name>
<keyword evidence="1" id="KW-0812">Transmembrane</keyword>
<organism evidence="2 3">
    <name type="scientific">Gluconacetobacter entanii</name>
    <dbReference type="NCBI Taxonomy" id="108528"/>
    <lineage>
        <taxon>Bacteria</taxon>
        <taxon>Pseudomonadati</taxon>
        <taxon>Pseudomonadota</taxon>
        <taxon>Alphaproteobacteria</taxon>
        <taxon>Acetobacterales</taxon>
        <taxon>Acetobacteraceae</taxon>
        <taxon>Gluconacetobacter</taxon>
    </lineage>
</organism>
<gene>
    <name evidence="2" type="ORF">NO263_00405</name>
</gene>
<evidence type="ECO:0000313" key="3">
    <source>
        <dbReference type="Proteomes" id="UP001526337"/>
    </source>
</evidence>